<evidence type="ECO:0000313" key="2">
    <source>
        <dbReference type="Proteomes" id="UP000010793"/>
    </source>
</evidence>
<organism evidence="1 2">
    <name type="scientific">Brachyspira pilosicoli P43/6/78</name>
    <dbReference type="NCBI Taxonomy" id="1042417"/>
    <lineage>
        <taxon>Bacteria</taxon>
        <taxon>Pseudomonadati</taxon>
        <taxon>Spirochaetota</taxon>
        <taxon>Spirochaetia</taxon>
        <taxon>Brachyspirales</taxon>
        <taxon>Brachyspiraceae</taxon>
        <taxon>Brachyspira</taxon>
    </lineage>
</organism>
<dbReference type="EMBL" id="CP002873">
    <property type="protein sequence ID" value="AGA66571.1"/>
    <property type="molecule type" value="Genomic_DNA"/>
</dbReference>
<name>A0A3B6VKY0_BRAPL</name>
<protein>
    <submittedName>
        <fullName evidence="1">Uncharacterized protein</fullName>
    </submittedName>
</protein>
<evidence type="ECO:0000313" key="1">
    <source>
        <dbReference type="EMBL" id="AGA66571.1"/>
    </source>
</evidence>
<proteinExistence type="predicted"/>
<reference evidence="1 2" key="1">
    <citation type="journal article" date="2013" name="Genome Announc.">
        <title>Complete Genome Sequence of the Porcine Strain Brachyspira pilosicoli P43/6/78(T.).</title>
        <authorList>
            <person name="Lin C."/>
            <person name="den Bakker H.C."/>
            <person name="Suzuki H."/>
            <person name="Lefebure T."/>
            <person name="Ponnala L."/>
            <person name="Sun Q."/>
            <person name="Stanhope M.J."/>
            <person name="Wiedmann M."/>
            <person name="Duhamel G.E."/>
        </authorList>
    </citation>
    <scope>NUCLEOTIDE SEQUENCE [LARGE SCALE GENOMIC DNA]</scope>
    <source>
        <strain evidence="1 2">P43/6/78</strain>
    </source>
</reference>
<dbReference type="Proteomes" id="UP000010793">
    <property type="component" value="Chromosome"/>
</dbReference>
<dbReference type="KEGG" id="bpip:BPP43_06665"/>
<dbReference type="AlphaFoldDB" id="A0A3B6VKY0"/>
<accession>A0A3B6VKY0</accession>
<sequence>MYYQLFPPYEPKGTPFGRGADFVKEPKSARALALYVWNMNKI</sequence>
<keyword evidence="2" id="KW-1185">Reference proteome</keyword>
<gene>
    <name evidence="1" type="ORF">BPP43_06665</name>
</gene>